<dbReference type="AlphaFoldDB" id="A0ABD3PHZ8"/>
<keyword evidence="2" id="KW-0732">Signal</keyword>
<protein>
    <submittedName>
        <fullName evidence="3">Uncharacterized protein</fullName>
    </submittedName>
</protein>
<feature type="transmembrane region" description="Helical" evidence="1">
    <location>
        <begin position="211"/>
        <end position="230"/>
    </location>
</feature>
<organism evidence="3 4">
    <name type="scientific">Cyclotella cryptica</name>
    <dbReference type="NCBI Taxonomy" id="29204"/>
    <lineage>
        <taxon>Eukaryota</taxon>
        <taxon>Sar</taxon>
        <taxon>Stramenopiles</taxon>
        <taxon>Ochrophyta</taxon>
        <taxon>Bacillariophyta</taxon>
        <taxon>Coscinodiscophyceae</taxon>
        <taxon>Thalassiosirophycidae</taxon>
        <taxon>Stephanodiscales</taxon>
        <taxon>Stephanodiscaceae</taxon>
        <taxon>Cyclotella</taxon>
    </lineage>
</organism>
<proteinExistence type="predicted"/>
<feature type="transmembrane region" description="Helical" evidence="1">
    <location>
        <begin position="127"/>
        <end position="145"/>
    </location>
</feature>
<name>A0ABD3PHZ8_9STRA</name>
<evidence type="ECO:0000256" key="1">
    <source>
        <dbReference type="SAM" id="Phobius"/>
    </source>
</evidence>
<evidence type="ECO:0000313" key="4">
    <source>
        <dbReference type="Proteomes" id="UP001516023"/>
    </source>
</evidence>
<feature type="transmembrane region" description="Helical" evidence="1">
    <location>
        <begin position="183"/>
        <end position="204"/>
    </location>
</feature>
<sequence length="269" mass="29422">MNFPVLLYCLAYILGETSAFSTSPSKVKLFAQTAPIGLWTNQYVEHGTLRPGRRFDVSLSSKVPSTLEERPDPSILVSARDADTQKIAVLSIAAFICLGTSVFVNLLNGFDDLLPDGWFDLWKDYTWPLGLGLIFIAAGVSHFTFKQAFCNIVPPKGTWGGLWNVPAPGAEALNLSYDEYHTLWTGVAEVGGGILLILSGYDLIDVPVELAAALLGLLVLAVTPANIYMFTHDAEMGEGIPPIPYPWGHLGRAIAQMVLLSFFWKLAFW</sequence>
<comment type="caution">
    <text evidence="3">The sequence shown here is derived from an EMBL/GenBank/DDBJ whole genome shotgun (WGS) entry which is preliminary data.</text>
</comment>
<keyword evidence="1" id="KW-1133">Transmembrane helix</keyword>
<dbReference type="PANTHER" id="PTHR36974:SF1">
    <property type="entry name" value="DOXX FAMILY MEMBRANE PROTEIN"/>
    <property type="match status" value="1"/>
</dbReference>
<reference evidence="3 4" key="1">
    <citation type="journal article" date="2020" name="G3 (Bethesda)">
        <title>Improved Reference Genome for Cyclotella cryptica CCMP332, a Model for Cell Wall Morphogenesis, Salinity Adaptation, and Lipid Production in Diatoms (Bacillariophyta).</title>
        <authorList>
            <person name="Roberts W.R."/>
            <person name="Downey K.M."/>
            <person name="Ruck E.C."/>
            <person name="Traller J.C."/>
            <person name="Alverson A.J."/>
        </authorList>
    </citation>
    <scope>NUCLEOTIDE SEQUENCE [LARGE SCALE GENOMIC DNA]</scope>
    <source>
        <strain evidence="3 4">CCMP332</strain>
    </source>
</reference>
<feature type="transmembrane region" description="Helical" evidence="1">
    <location>
        <begin position="87"/>
        <end position="107"/>
    </location>
</feature>
<dbReference type="Proteomes" id="UP001516023">
    <property type="component" value="Unassembled WGS sequence"/>
</dbReference>
<gene>
    <name evidence="3" type="ORF">HJC23_012144</name>
</gene>
<keyword evidence="1" id="KW-0472">Membrane</keyword>
<evidence type="ECO:0000256" key="2">
    <source>
        <dbReference type="SAM" id="SignalP"/>
    </source>
</evidence>
<accession>A0ABD3PHZ8</accession>
<dbReference type="PANTHER" id="PTHR36974">
    <property type="entry name" value="MEMBRANE PROTEIN-RELATED"/>
    <property type="match status" value="1"/>
</dbReference>
<dbReference type="EMBL" id="JABMIG020000170">
    <property type="protein sequence ID" value="KAL3787718.1"/>
    <property type="molecule type" value="Genomic_DNA"/>
</dbReference>
<feature type="signal peptide" evidence="2">
    <location>
        <begin position="1"/>
        <end position="19"/>
    </location>
</feature>
<evidence type="ECO:0000313" key="3">
    <source>
        <dbReference type="EMBL" id="KAL3787718.1"/>
    </source>
</evidence>
<feature type="chain" id="PRO_5044858343" evidence="2">
    <location>
        <begin position="20"/>
        <end position="269"/>
    </location>
</feature>
<keyword evidence="4" id="KW-1185">Reference proteome</keyword>
<keyword evidence="1" id="KW-0812">Transmembrane</keyword>